<dbReference type="AlphaFoldDB" id="A0A1M4VMW7"/>
<protein>
    <submittedName>
        <fullName evidence="1">Uncharacterized conserved protein, DUF169 family</fullName>
    </submittedName>
</protein>
<dbReference type="EMBL" id="FQVI01000004">
    <property type="protein sequence ID" value="SHE70384.1"/>
    <property type="molecule type" value="Genomic_DNA"/>
</dbReference>
<dbReference type="PANTHER" id="PTHR37954">
    <property type="entry name" value="BLL4979 PROTEIN"/>
    <property type="match status" value="1"/>
</dbReference>
<gene>
    <name evidence="1" type="ORF">SAMN02745158_01312</name>
</gene>
<sequence>MNAEKAAKLYTYEDGKLPEYFQELIGVLKLRAAPTAIKFFEDLREMRAVKKIRIPAEGEIFTACQMVGQATRLNYTVGFTKEHMPTIQCSGVCGFIPKEDYIHSPHLAGTWFEKPEESARHQESMYHLDKMYEGVAASPAVLGRLNPPDVCLVYGTPQQIMFMCCALQYDDYEVIESSFVGETSCTDSWIRAFVTQKPCFTMPCFGERRFGGVWDDEMVLAFPPAYICKILDGLKKLAGNGLRYPAAQYGIQRDAREGLSVSYDLNAVSKSSK</sequence>
<dbReference type="PANTHER" id="PTHR37954:SF3">
    <property type="entry name" value="DUF169 DOMAIN-CONTAINING PROTEIN"/>
    <property type="match status" value="1"/>
</dbReference>
<name>A0A1M4VMW7_9CLOT</name>
<dbReference type="Proteomes" id="UP000184245">
    <property type="component" value="Unassembled WGS sequence"/>
</dbReference>
<evidence type="ECO:0000313" key="1">
    <source>
        <dbReference type="EMBL" id="SHE70384.1"/>
    </source>
</evidence>
<reference evidence="1 2" key="1">
    <citation type="submission" date="2016-11" db="EMBL/GenBank/DDBJ databases">
        <authorList>
            <person name="Jaros S."/>
            <person name="Januszkiewicz K."/>
            <person name="Wedrychowicz H."/>
        </authorList>
    </citation>
    <scope>NUCLEOTIDE SEQUENCE [LARGE SCALE GENOMIC DNA]</scope>
    <source>
        <strain evidence="1 2">DSM 17459</strain>
    </source>
</reference>
<dbReference type="STRING" id="1122155.SAMN02745158_01312"/>
<accession>A0A1M4VMW7</accession>
<keyword evidence="2" id="KW-1185">Reference proteome</keyword>
<organism evidence="1 2">
    <name type="scientific">Lactonifactor longoviformis DSM 17459</name>
    <dbReference type="NCBI Taxonomy" id="1122155"/>
    <lineage>
        <taxon>Bacteria</taxon>
        <taxon>Bacillati</taxon>
        <taxon>Bacillota</taxon>
        <taxon>Clostridia</taxon>
        <taxon>Eubacteriales</taxon>
        <taxon>Clostridiaceae</taxon>
        <taxon>Lactonifactor</taxon>
    </lineage>
</organism>
<proteinExistence type="predicted"/>
<dbReference type="OrthoDB" id="9777728at2"/>
<dbReference type="RefSeq" id="WP_084067710.1">
    <property type="nucleotide sequence ID" value="NZ_FQVI01000004.1"/>
</dbReference>
<dbReference type="InterPro" id="IPR003748">
    <property type="entry name" value="DUF169"/>
</dbReference>
<evidence type="ECO:0000313" key="2">
    <source>
        <dbReference type="Proteomes" id="UP000184245"/>
    </source>
</evidence>
<dbReference type="Pfam" id="PF02596">
    <property type="entry name" value="DUF169"/>
    <property type="match status" value="1"/>
</dbReference>